<feature type="transmembrane region" description="Helical" evidence="1">
    <location>
        <begin position="6"/>
        <end position="25"/>
    </location>
</feature>
<name>A0ABV5VT25_9BACL</name>
<protein>
    <submittedName>
        <fullName evidence="2">Uncharacterized protein</fullName>
    </submittedName>
</protein>
<keyword evidence="1" id="KW-0812">Transmembrane</keyword>
<dbReference type="RefSeq" id="WP_344911893.1">
    <property type="nucleotide sequence ID" value="NZ_BAAAYO010000010.1"/>
</dbReference>
<accession>A0ABV5VT25</accession>
<organism evidence="2 3">
    <name type="scientific">Paenibacillus hodogayensis</name>
    <dbReference type="NCBI Taxonomy" id="279208"/>
    <lineage>
        <taxon>Bacteria</taxon>
        <taxon>Bacillati</taxon>
        <taxon>Bacillota</taxon>
        <taxon>Bacilli</taxon>
        <taxon>Bacillales</taxon>
        <taxon>Paenibacillaceae</taxon>
        <taxon>Paenibacillus</taxon>
    </lineage>
</organism>
<reference evidence="2 3" key="1">
    <citation type="submission" date="2024-09" db="EMBL/GenBank/DDBJ databases">
        <authorList>
            <person name="Sun Q."/>
            <person name="Mori K."/>
        </authorList>
    </citation>
    <scope>NUCLEOTIDE SEQUENCE [LARGE SCALE GENOMIC DNA]</scope>
    <source>
        <strain evidence="2 3">JCM 12520</strain>
    </source>
</reference>
<sequence>MLPAYSTPIIIGVIVLGLIGFIYSIRAELRYREKMRKEMEEIRRTKRT</sequence>
<dbReference type="EMBL" id="JBHMAG010000007">
    <property type="protein sequence ID" value="MFB9751421.1"/>
    <property type="molecule type" value="Genomic_DNA"/>
</dbReference>
<gene>
    <name evidence="2" type="ORF">ACFFNY_07560</name>
</gene>
<evidence type="ECO:0000313" key="2">
    <source>
        <dbReference type="EMBL" id="MFB9751421.1"/>
    </source>
</evidence>
<dbReference type="Proteomes" id="UP001589619">
    <property type="component" value="Unassembled WGS sequence"/>
</dbReference>
<proteinExistence type="predicted"/>
<keyword evidence="1" id="KW-0472">Membrane</keyword>
<keyword evidence="3" id="KW-1185">Reference proteome</keyword>
<evidence type="ECO:0000313" key="3">
    <source>
        <dbReference type="Proteomes" id="UP001589619"/>
    </source>
</evidence>
<evidence type="ECO:0000256" key="1">
    <source>
        <dbReference type="SAM" id="Phobius"/>
    </source>
</evidence>
<comment type="caution">
    <text evidence="2">The sequence shown here is derived from an EMBL/GenBank/DDBJ whole genome shotgun (WGS) entry which is preliminary data.</text>
</comment>
<keyword evidence="1" id="KW-1133">Transmembrane helix</keyword>